<evidence type="ECO:0000313" key="2">
    <source>
        <dbReference type="Proteomes" id="UP000592820"/>
    </source>
</evidence>
<proteinExistence type="predicted"/>
<protein>
    <submittedName>
        <fullName evidence="1">Uncharacterized protein</fullName>
    </submittedName>
</protein>
<accession>A0A7W8L3B2</accession>
<dbReference type="AlphaFoldDB" id="A0A7W8L3B2"/>
<gene>
    <name evidence="1" type="ORF">HDG41_001437</name>
</gene>
<sequence length="41" mass="4638">MEDYILSAESMFEHQGRDYRGVLSQVYLALQLSLMTKAGDA</sequence>
<reference evidence="1 2" key="1">
    <citation type="submission" date="2020-08" db="EMBL/GenBank/DDBJ databases">
        <title>Genomic Encyclopedia of Type Strains, Phase IV (KMG-V): Genome sequencing to study the core and pangenomes of soil and plant-associated prokaryotes.</title>
        <authorList>
            <person name="Whitman W."/>
        </authorList>
    </citation>
    <scope>NUCLEOTIDE SEQUENCE [LARGE SCALE GENOMIC DNA]</scope>
    <source>
        <strain evidence="1 2">JPY162</strain>
    </source>
</reference>
<comment type="caution">
    <text evidence="1">The sequence shown here is derived from an EMBL/GenBank/DDBJ whole genome shotgun (WGS) entry which is preliminary data.</text>
</comment>
<dbReference type="EMBL" id="JACHDE010000002">
    <property type="protein sequence ID" value="MBB5399398.1"/>
    <property type="molecule type" value="Genomic_DNA"/>
</dbReference>
<name>A0A7W8L3B2_9BURK</name>
<dbReference type="Proteomes" id="UP000592820">
    <property type="component" value="Unassembled WGS sequence"/>
</dbReference>
<evidence type="ECO:0000313" key="1">
    <source>
        <dbReference type="EMBL" id="MBB5399398.1"/>
    </source>
</evidence>
<organism evidence="1 2">
    <name type="scientific">Paraburkholderia youngii</name>
    <dbReference type="NCBI Taxonomy" id="2782701"/>
    <lineage>
        <taxon>Bacteria</taxon>
        <taxon>Pseudomonadati</taxon>
        <taxon>Pseudomonadota</taxon>
        <taxon>Betaproteobacteria</taxon>
        <taxon>Burkholderiales</taxon>
        <taxon>Burkholderiaceae</taxon>
        <taxon>Paraburkholderia</taxon>
    </lineage>
</organism>